<dbReference type="InterPro" id="IPR036641">
    <property type="entry name" value="HPT_dom_sf"/>
</dbReference>
<accession>A0A4R2TCC4</accession>
<evidence type="ECO:0000313" key="3">
    <source>
        <dbReference type="EMBL" id="TCP94748.1"/>
    </source>
</evidence>
<dbReference type="EMBL" id="SLYC01000072">
    <property type="protein sequence ID" value="TCP94748.1"/>
    <property type="molecule type" value="Genomic_DNA"/>
</dbReference>
<dbReference type="Proteomes" id="UP000295504">
    <property type="component" value="Unassembled WGS sequence"/>
</dbReference>
<dbReference type="Pfam" id="PF01627">
    <property type="entry name" value="Hpt"/>
    <property type="match status" value="1"/>
</dbReference>
<name>A0A4R2TCC4_9FIRM</name>
<dbReference type="AlphaFoldDB" id="A0A4R2TCC4"/>
<dbReference type="GO" id="GO:0000160">
    <property type="term" value="P:phosphorelay signal transduction system"/>
    <property type="evidence" value="ECO:0007669"/>
    <property type="project" value="InterPro"/>
</dbReference>
<keyword evidence="1" id="KW-0597">Phosphoprotein</keyword>
<evidence type="ECO:0000313" key="4">
    <source>
        <dbReference type="Proteomes" id="UP000295504"/>
    </source>
</evidence>
<dbReference type="PROSITE" id="PS50894">
    <property type="entry name" value="HPT"/>
    <property type="match status" value="1"/>
</dbReference>
<sequence length="225" mass="26273">MSDIYSNEPMLEIYIFETTSNIQHLETLMLKSEKRGVFTQESINEIFRVMHTIKGSSSMMLFDSISSTAHSIEDLFYYIREKKPCNMEFEMLSDLIFRFIDFVTVEVEKVKNGDPVNGESSLLIIDIKNLLNQLIQNNPSNEDIVRPSSNKKQQYYIAHEIKENISEDNQVGYYKAIITFEDGCEMENIRTYIVIHMSYAVDSIYWEFCTVNQPNNKFFGQNLSI</sequence>
<keyword evidence="4" id="KW-1185">Reference proteome</keyword>
<dbReference type="SUPFAM" id="SSF47226">
    <property type="entry name" value="Histidine-containing phosphotransfer domain, HPT domain"/>
    <property type="match status" value="1"/>
</dbReference>
<evidence type="ECO:0000259" key="2">
    <source>
        <dbReference type="PROSITE" id="PS50894"/>
    </source>
</evidence>
<proteinExistence type="predicted"/>
<dbReference type="CDD" id="cd00088">
    <property type="entry name" value="HPT"/>
    <property type="match status" value="1"/>
</dbReference>
<feature type="modified residue" description="Phosphohistidine" evidence="1">
    <location>
        <position position="51"/>
    </location>
</feature>
<gene>
    <name evidence="3" type="ORF">EDD79_10721</name>
</gene>
<organism evidence="3 4">
    <name type="scientific">Serpentinicella alkaliphila</name>
    <dbReference type="NCBI Taxonomy" id="1734049"/>
    <lineage>
        <taxon>Bacteria</taxon>
        <taxon>Bacillati</taxon>
        <taxon>Bacillota</taxon>
        <taxon>Clostridia</taxon>
        <taxon>Peptostreptococcales</taxon>
        <taxon>Natronincolaceae</taxon>
        <taxon>Serpentinicella</taxon>
    </lineage>
</organism>
<evidence type="ECO:0000256" key="1">
    <source>
        <dbReference type="PROSITE-ProRule" id="PRU00110"/>
    </source>
</evidence>
<comment type="caution">
    <text evidence="3">The sequence shown here is derived from an EMBL/GenBank/DDBJ whole genome shotgun (WGS) entry which is preliminary data.</text>
</comment>
<dbReference type="SMART" id="SM00073">
    <property type="entry name" value="HPT"/>
    <property type="match status" value="1"/>
</dbReference>
<dbReference type="RefSeq" id="WP_207667946.1">
    <property type="nucleotide sequence ID" value="NZ_SLYC01000072.1"/>
</dbReference>
<feature type="non-terminal residue" evidence="3">
    <location>
        <position position="225"/>
    </location>
</feature>
<protein>
    <submittedName>
        <fullName evidence="3">Hpt domain-containing protein</fullName>
    </submittedName>
</protein>
<reference evidence="3 4" key="1">
    <citation type="submission" date="2019-03" db="EMBL/GenBank/DDBJ databases">
        <title>Genomic Encyclopedia of Type Strains, Phase IV (KMG-IV): sequencing the most valuable type-strain genomes for metagenomic binning, comparative biology and taxonomic classification.</title>
        <authorList>
            <person name="Goeker M."/>
        </authorList>
    </citation>
    <scope>NUCLEOTIDE SEQUENCE [LARGE SCALE GENOMIC DNA]</scope>
    <source>
        <strain evidence="3 4">DSM 100013</strain>
    </source>
</reference>
<feature type="domain" description="HPt" evidence="2">
    <location>
        <begin position="3"/>
        <end position="110"/>
    </location>
</feature>
<dbReference type="InterPro" id="IPR008207">
    <property type="entry name" value="Sig_transdc_His_kin_Hpt_dom"/>
</dbReference>
<dbReference type="Gene3D" id="1.20.120.160">
    <property type="entry name" value="HPT domain"/>
    <property type="match status" value="1"/>
</dbReference>